<reference evidence="2" key="1">
    <citation type="submission" date="2014-07" db="EMBL/GenBank/DDBJ databases">
        <authorList>
            <person name="Martin A.A"/>
            <person name="De Silva N."/>
        </authorList>
    </citation>
    <scope>NUCLEOTIDE SEQUENCE</scope>
</reference>
<proteinExistence type="predicted"/>
<dbReference type="GO" id="GO:0005829">
    <property type="term" value="C:cytosol"/>
    <property type="evidence" value="ECO:0007669"/>
    <property type="project" value="UniProtKB-SubCell"/>
</dbReference>
<dbReference type="Proteomes" id="UP000035680">
    <property type="component" value="Unassembled WGS sequence"/>
</dbReference>
<evidence type="ECO:0000313" key="3">
    <source>
        <dbReference type="WBParaSite" id="SVE_1735200.1"/>
    </source>
</evidence>
<protein>
    <submittedName>
        <fullName evidence="3">Mannosyl-glycoprotein endo-beta-N-acetylglucosaminidase</fullName>
    </submittedName>
</protein>
<evidence type="ECO:0000259" key="1">
    <source>
        <dbReference type="Pfam" id="PF03644"/>
    </source>
</evidence>
<sequence>MYYNFALRQSEYEGYDMENIQEDPFIITHWWNIDQFCYFSHHFITVPPKVWIDQGHAHGVKVLGTLITEHKEGLFLCNELFTFNSNMDSLIECLVKLTKICNFDGWLINIENPLPDGKVDQMWSFLETLTSKIKELDKGNIVIWYDSVVNTGELKWQNELNEKNVQFFDVCDGIYLNYCWDCNKLDRSMILATPEKCKNVYVGIDIFGRSTFGGGGFNANVAMEEIKKRNMSTVLFGLGWLCEAHTNACIFKQNEKFFELIKQYLRSRSVRKIPIITNFKNGFEMECNKRFCYAKSDIQPLFHDENNIFRDTPKMKPSGGFEICFKDQENFKDYVMWYFDFDESVVKYLCCEVTYQKIKGSGELFINFLKNNEETIDFEKRDIEHEGILKMVFNATPSSLKKVVLSCKQNECFETIFIIKSFSLTILN</sequence>
<reference evidence="3" key="2">
    <citation type="submission" date="2015-08" db="UniProtKB">
        <authorList>
            <consortium name="WormBaseParasite"/>
        </authorList>
    </citation>
    <scope>IDENTIFICATION</scope>
</reference>
<organism evidence="2 3">
    <name type="scientific">Strongyloides venezuelensis</name>
    <name type="common">Threadworm</name>
    <dbReference type="NCBI Taxonomy" id="75913"/>
    <lineage>
        <taxon>Eukaryota</taxon>
        <taxon>Metazoa</taxon>
        <taxon>Ecdysozoa</taxon>
        <taxon>Nematoda</taxon>
        <taxon>Chromadorea</taxon>
        <taxon>Rhabditida</taxon>
        <taxon>Tylenchina</taxon>
        <taxon>Panagrolaimomorpha</taxon>
        <taxon>Strongyloidoidea</taxon>
        <taxon>Strongyloididae</taxon>
        <taxon>Strongyloides</taxon>
    </lineage>
</organism>
<dbReference type="PANTHER" id="PTHR13246:SF1">
    <property type="entry name" value="CYTOSOLIC ENDO-BETA-N-ACETYLGLUCOSAMINIDASE"/>
    <property type="match status" value="1"/>
</dbReference>
<dbReference type="Gene3D" id="3.20.20.80">
    <property type="entry name" value="Glycosidases"/>
    <property type="match status" value="1"/>
</dbReference>
<dbReference type="InterPro" id="IPR032979">
    <property type="entry name" value="ENGase"/>
</dbReference>
<dbReference type="WBParaSite" id="SVE_1735200.1">
    <property type="protein sequence ID" value="SVE_1735200.1"/>
    <property type="gene ID" value="SVE_1735200"/>
</dbReference>
<dbReference type="PANTHER" id="PTHR13246">
    <property type="entry name" value="ENDO BETA N-ACETYLGLUCOSAMINIDASE"/>
    <property type="match status" value="1"/>
</dbReference>
<accession>A0A0K0FY26</accession>
<name>A0A0K0FY26_STRVS</name>
<dbReference type="InterPro" id="IPR005201">
    <property type="entry name" value="TIM_ENGase"/>
</dbReference>
<dbReference type="Pfam" id="PF03644">
    <property type="entry name" value="Glyco_hydro_85"/>
    <property type="match status" value="1"/>
</dbReference>
<dbReference type="STRING" id="75913.A0A0K0FY26"/>
<keyword evidence="2" id="KW-1185">Reference proteome</keyword>
<feature type="domain" description="Cytosolic endo-beta-N-acetylglucosaminidase TIM barrel" evidence="1">
    <location>
        <begin position="19"/>
        <end position="283"/>
    </location>
</feature>
<dbReference type="AlphaFoldDB" id="A0A0K0FY26"/>
<evidence type="ECO:0000313" key="2">
    <source>
        <dbReference type="Proteomes" id="UP000035680"/>
    </source>
</evidence>
<dbReference type="GO" id="GO:0033925">
    <property type="term" value="F:mannosyl-glycoprotein endo-beta-N-acetylglucosaminidase activity"/>
    <property type="evidence" value="ECO:0007669"/>
    <property type="project" value="UniProtKB-EC"/>
</dbReference>